<dbReference type="Gene3D" id="3.30.70.100">
    <property type="match status" value="1"/>
</dbReference>
<keyword evidence="3" id="KW-1185">Reference proteome</keyword>
<dbReference type="InParanoid" id="A0A2J6TAR6"/>
<name>A0A2J6TAR6_9HELO</name>
<dbReference type="PROSITE" id="PS51502">
    <property type="entry name" value="S_R_A_B_BARREL"/>
    <property type="match status" value="1"/>
</dbReference>
<evidence type="ECO:0000313" key="2">
    <source>
        <dbReference type="EMBL" id="PMD60062.1"/>
    </source>
</evidence>
<dbReference type="Proteomes" id="UP000235371">
    <property type="component" value="Unassembled WGS sequence"/>
</dbReference>
<reference evidence="2 3" key="1">
    <citation type="submission" date="2016-04" db="EMBL/GenBank/DDBJ databases">
        <title>A degradative enzymes factory behind the ericoid mycorrhizal symbiosis.</title>
        <authorList>
            <consortium name="DOE Joint Genome Institute"/>
            <person name="Martino E."/>
            <person name="Morin E."/>
            <person name="Grelet G."/>
            <person name="Kuo A."/>
            <person name="Kohler A."/>
            <person name="Daghino S."/>
            <person name="Barry K."/>
            <person name="Choi C."/>
            <person name="Cichocki N."/>
            <person name="Clum A."/>
            <person name="Copeland A."/>
            <person name="Hainaut M."/>
            <person name="Haridas S."/>
            <person name="Labutti K."/>
            <person name="Lindquist E."/>
            <person name="Lipzen A."/>
            <person name="Khouja H.-R."/>
            <person name="Murat C."/>
            <person name="Ohm R."/>
            <person name="Olson A."/>
            <person name="Spatafora J."/>
            <person name="Veneault-Fourrey C."/>
            <person name="Henrissat B."/>
            <person name="Grigoriev I."/>
            <person name="Martin F."/>
            <person name="Perotto S."/>
        </authorList>
    </citation>
    <scope>NUCLEOTIDE SEQUENCE [LARGE SCALE GENOMIC DNA]</scope>
    <source>
        <strain evidence="2 3">E</strain>
    </source>
</reference>
<dbReference type="GeneID" id="36588267"/>
<dbReference type="EMBL" id="KZ613791">
    <property type="protein sequence ID" value="PMD60062.1"/>
    <property type="molecule type" value="Genomic_DNA"/>
</dbReference>
<dbReference type="SUPFAM" id="SSF54909">
    <property type="entry name" value="Dimeric alpha+beta barrel"/>
    <property type="match status" value="1"/>
</dbReference>
<organism evidence="2 3">
    <name type="scientific">Hyaloscypha bicolor E</name>
    <dbReference type="NCBI Taxonomy" id="1095630"/>
    <lineage>
        <taxon>Eukaryota</taxon>
        <taxon>Fungi</taxon>
        <taxon>Dikarya</taxon>
        <taxon>Ascomycota</taxon>
        <taxon>Pezizomycotina</taxon>
        <taxon>Leotiomycetes</taxon>
        <taxon>Helotiales</taxon>
        <taxon>Hyaloscyphaceae</taxon>
        <taxon>Hyaloscypha</taxon>
        <taxon>Hyaloscypha bicolor</taxon>
    </lineage>
</organism>
<dbReference type="OrthoDB" id="3830014at2759"/>
<dbReference type="SMART" id="SM00886">
    <property type="entry name" value="Dabb"/>
    <property type="match status" value="1"/>
</dbReference>
<feature type="domain" description="Stress-response A/B barrel" evidence="1">
    <location>
        <begin position="37"/>
        <end position="134"/>
    </location>
</feature>
<gene>
    <name evidence="2" type="ORF">K444DRAFT_612703</name>
</gene>
<accession>A0A2J6TAR6</accession>
<dbReference type="RefSeq" id="XP_024736966.1">
    <property type="nucleotide sequence ID" value="XM_024880190.1"/>
</dbReference>
<sequence>MFALTRSSSRGLQPLTTVAKNGFNGHSRSYVSVANRVHRVTMFKMPKAEDQKKFLEQCRKMAADNQRNGTPYILSMVAGPVEEGLRTEGYTFVNKTEFASMDDMKYYESECPAHGEVKKVLGEITIDGMMTVFFKPQATGGT</sequence>
<dbReference type="InterPro" id="IPR013097">
    <property type="entry name" value="Dabb"/>
</dbReference>
<dbReference type="AlphaFoldDB" id="A0A2J6TAR6"/>
<proteinExistence type="predicted"/>
<evidence type="ECO:0000259" key="1">
    <source>
        <dbReference type="PROSITE" id="PS51502"/>
    </source>
</evidence>
<dbReference type="Pfam" id="PF07876">
    <property type="entry name" value="Dabb"/>
    <property type="match status" value="1"/>
</dbReference>
<dbReference type="InterPro" id="IPR011008">
    <property type="entry name" value="Dimeric_a/b-barrel"/>
</dbReference>
<evidence type="ECO:0000313" key="3">
    <source>
        <dbReference type="Proteomes" id="UP000235371"/>
    </source>
</evidence>
<protein>
    <recommendedName>
        <fullName evidence="1">Stress-response A/B barrel domain-containing protein</fullName>
    </recommendedName>
</protein>